<accession>A0A1G1W2H0</accession>
<dbReference type="Pfam" id="PF18917">
    <property type="entry name" value="LiaI-LiaF-like_TM1"/>
    <property type="match status" value="1"/>
</dbReference>
<sequence>MPKRVFWPVTLVIMGLVLLASNLGMLPREFWNLWPLLLIVVGLGGLLISDKDHWDGELKKKQVTAPHRKSKKKKK</sequence>
<comment type="caution">
    <text evidence="3">The sequence shown here is derived from an EMBL/GenBank/DDBJ whole genome shotgun (WGS) entry which is preliminary data.</text>
</comment>
<gene>
    <name evidence="3" type="ORF">A2113_00340</name>
</gene>
<evidence type="ECO:0000256" key="1">
    <source>
        <dbReference type="SAM" id="Phobius"/>
    </source>
</evidence>
<keyword evidence="1" id="KW-0812">Transmembrane</keyword>
<feature type="transmembrane region" description="Helical" evidence="1">
    <location>
        <begin position="31"/>
        <end position="49"/>
    </location>
</feature>
<organism evidence="3 4">
    <name type="scientific">Candidatus Woykebacteria bacterium GWA1_44_8</name>
    <dbReference type="NCBI Taxonomy" id="1802591"/>
    <lineage>
        <taxon>Bacteria</taxon>
        <taxon>Candidatus Woykeibacteriota</taxon>
    </lineage>
</organism>
<reference evidence="3 4" key="1">
    <citation type="journal article" date="2016" name="Nat. Commun.">
        <title>Thousands of microbial genomes shed light on interconnected biogeochemical processes in an aquifer system.</title>
        <authorList>
            <person name="Anantharaman K."/>
            <person name="Brown C.T."/>
            <person name="Hug L.A."/>
            <person name="Sharon I."/>
            <person name="Castelle C.J."/>
            <person name="Probst A.J."/>
            <person name="Thomas B.C."/>
            <person name="Singh A."/>
            <person name="Wilkins M.J."/>
            <person name="Karaoz U."/>
            <person name="Brodie E.L."/>
            <person name="Williams K.H."/>
            <person name="Hubbard S.S."/>
            <person name="Banfield J.F."/>
        </authorList>
    </citation>
    <scope>NUCLEOTIDE SEQUENCE [LARGE SCALE GENOMIC DNA]</scope>
</reference>
<protein>
    <recommendedName>
        <fullName evidence="2">LiaI-LiaF-like transmembrane region domain-containing protein</fullName>
    </recommendedName>
</protein>
<evidence type="ECO:0000313" key="4">
    <source>
        <dbReference type="Proteomes" id="UP000176299"/>
    </source>
</evidence>
<dbReference type="InterPro" id="IPR043726">
    <property type="entry name" value="LiaI-LiaF-like_TM1"/>
</dbReference>
<evidence type="ECO:0000313" key="3">
    <source>
        <dbReference type="EMBL" id="OGY21587.1"/>
    </source>
</evidence>
<dbReference type="Proteomes" id="UP000176299">
    <property type="component" value="Unassembled WGS sequence"/>
</dbReference>
<keyword evidence="1" id="KW-0472">Membrane</keyword>
<dbReference type="EMBL" id="MHCN01000012">
    <property type="protein sequence ID" value="OGY21587.1"/>
    <property type="molecule type" value="Genomic_DNA"/>
</dbReference>
<feature type="domain" description="LiaI-LiaF-like transmembrane region" evidence="2">
    <location>
        <begin position="5"/>
        <end position="45"/>
    </location>
</feature>
<feature type="transmembrane region" description="Helical" evidence="1">
    <location>
        <begin position="5"/>
        <end position="25"/>
    </location>
</feature>
<name>A0A1G1W2H0_9BACT</name>
<evidence type="ECO:0000259" key="2">
    <source>
        <dbReference type="Pfam" id="PF18917"/>
    </source>
</evidence>
<proteinExistence type="predicted"/>
<dbReference type="AlphaFoldDB" id="A0A1G1W2H0"/>
<keyword evidence="1" id="KW-1133">Transmembrane helix</keyword>